<dbReference type="InterPro" id="IPR010131">
    <property type="entry name" value="MdtP/NodT-like"/>
</dbReference>
<dbReference type="NCBIfam" id="TIGR01845">
    <property type="entry name" value="outer_NodT"/>
    <property type="match status" value="1"/>
</dbReference>
<evidence type="ECO:0000313" key="3">
    <source>
        <dbReference type="EMBL" id="ACZ12187.1"/>
    </source>
</evidence>
<keyword evidence="4" id="KW-1185">Reference proteome</keyword>
<keyword evidence="2" id="KW-1134">Transmembrane beta strand</keyword>
<keyword evidence="2" id="KW-0564">Palmitate</keyword>
<dbReference type="EMBL" id="CP001816">
    <property type="protein sequence ID" value="ACZ12187.1"/>
    <property type="molecule type" value="Genomic_DNA"/>
</dbReference>
<dbReference type="STRING" id="525898.Sdel_1164"/>
<dbReference type="SUPFAM" id="SSF56954">
    <property type="entry name" value="Outer membrane efflux proteins (OEP)"/>
    <property type="match status" value="1"/>
</dbReference>
<dbReference type="Gene3D" id="1.20.1600.10">
    <property type="entry name" value="Outer membrane efflux proteins (OEP)"/>
    <property type="match status" value="1"/>
</dbReference>
<dbReference type="Pfam" id="PF02321">
    <property type="entry name" value="OEP"/>
    <property type="match status" value="2"/>
</dbReference>
<evidence type="ECO:0000313" key="4">
    <source>
        <dbReference type="Proteomes" id="UP000002222"/>
    </source>
</evidence>
<name>D1B267_SULD5</name>
<dbReference type="Proteomes" id="UP000002222">
    <property type="component" value="Chromosome"/>
</dbReference>
<accession>D1B267</accession>
<comment type="similarity">
    <text evidence="1 2">Belongs to the outer membrane factor (OMF) (TC 1.B.17) family.</text>
</comment>
<evidence type="ECO:0000256" key="1">
    <source>
        <dbReference type="ARBA" id="ARBA00007613"/>
    </source>
</evidence>
<comment type="subcellular location">
    <subcellularLocation>
        <location evidence="2">Cell membrane</location>
        <topology evidence="2">Lipid-anchor</topology>
    </subcellularLocation>
</comment>
<reference evidence="4" key="1">
    <citation type="submission" date="2009-11" db="EMBL/GenBank/DDBJ databases">
        <title>The complete genome of Sulfurospirillum deleyianum DSM 6946.</title>
        <authorList>
            <consortium name="US DOE Joint Genome Institute (JGI-PGF)"/>
            <person name="Lucas S."/>
            <person name="Copeland A."/>
            <person name="Lapidus A."/>
            <person name="Glavina del Rio T."/>
            <person name="Dalin E."/>
            <person name="Tice H."/>
            <person name="Bruce D."/>
            <person name="Goodwin L."/>
            <person name="Pitluck S."/>
            <person name="Kyrpides N."/>
            <person name="Mavromatis K."/>
            <person name="Ivanova N."/>
            <person name="Ovchinnikova G."/>
            <person name="Munk A.C."/>
            <person name="Lu M."/>
            <person name="Brettin T."/>
            <person name="Detter J.C."/>
            <person name="Han C."/>
            <person name="Tapia R."/>
            <person name="Larimer F."/>
            <person name="Land M."/>
            <person name="Hauser L."/>
            <person name="Markowitz V."/>
            <person name="Cheng J.F."/>
            <person name="Hugenholtz P."/>
            <person name="Woyke T."/>
            <person name="Wu D."/>
            <person name="Aumann P."/>
            <person name="Schneider S."/>
            <person name="Lang E."/>
            <person name="Spring S."/>
            <person name="Klenk H.P."/>
            <person name="Eisen J.A."/>
        </authorList>
    </citation>
    <scope>NUCLEOTIDE SEQUENCE [LARGE SCALE GENOMIC DNA]</scope>
    <source>
        <strain evidence="4">ATCC 51133 / DSM 6946 / 5175</strain>
    </source>
</reference>
<keyword evidence="2" id="KW-0812">Transmembrane</keyword>
<organism evidence="3 4">
    <name type="scientific">Sulfurospirillum deleyianum (strain ATCC 51133 / DSM 6946 / 5175)</name>
    <dbReference type="NCBI Taxonomy" id="525898"/>
    <lineage>
        <taxon>Bacteria</taxon>
        <taxon>Pseudomonadati</taxon>
        <taxon>Campylobacterota</taxon>
        <taxon>Epsilonproteobacteria</taxon>
        <taxon>Campylobacterales</taxon>
        <taxon>Sulfurospirillaceae</taxon>
        <taxon>Sulfurospirillum</taxon>
    </lineage>
</organism>
<evidence type="ECO:0000256" key="2">
    <source>
        <dbReference type="RuleBase" id="RU362097"/>
    </source>
</evidence>
<dbReference type="PANTHER" id="PTHR30203">
    <property type="entry name" value="OUTER MEMBRANE CATION EFFLUX PROTEIN"/>
    <property type="match status" value="1"/>
</dbReference>
<sequence length="473" mass="51562">MRNIYALSLSAFIFAGCSLSPELNIPTTQFPERYEAVASTPSSTTLMQWWKAYGDEKLSALIEEALANNYDLQTSMANISLARATLSSNTSNRYPSLDVEGSGRKYRSSADTFSSTTHNTYNTFGLSAVLSYELDLWGKYKEAEASARASLIASYAAKETVKIALIASVADGYFTLVSLNEQLDIVKETITAREEGLKRYRVQYQAGSITKATLLQEEAELRSAQINKDSLEQSIVTQQSALAVLVGKSPKAIAEFAKNSLPRVLPQDIAVPSSLPSELLNNRPDIKQAEENLKAANANIGVARAAYFPSISLSGVLGYESTQLSNLVSSRSAMHNFGGSVASPLFNMGKTSSSVESAKANKELAEISYAQTVQKAFQESYDALNTRHILSTKLEHQKAYLDSMAQVFVLSKRQYEAGYGDYLALLDAKRNYLSAQLALIQVKQELLSSGVSLYKALGGGFDTERFSKETSAL</sequence>
<dbReference type="HOGENOM" id="CLU_012817_13_3_7"/>
<dbReference type="AlphaFoldDB" id="D1B267"/>
<dbReference type="KEGG" id="sdl:Sdel_1164"/>
<proteinExistence type="inferred from homology"/>
<dbReference type="eggNOG" id="COG1538">
    <property type="taxonomic scope" value="Bacteria"/>
</dbReference>
<keyword evidence="2" id="KW-0472">Membrane</keyword>
<dbReference type="PROSITE" id="PS51257">
    <property type="entry name" value="PROKAR_LIPOPROTEIN"/>
    <property type="match status" value="1"/>
</dbReference>
<dbReference type="Gene3D" id="2.20.200.10">
    <property type="entry name" value="Outer membrane efflux proteins (OEP)"/>
    <property type="match status" value="1"/>
</dbReference>
<dbReference type="GO" id="GO:0005886">
    <property type="term" value="C:plasma membrane"/>
    <property type="evidence" value="ECO:0007669"/>
    <property type="project" value="UniProtKB-SubCell"/>
</dbReference>
<dbReference type="GO" id="GO:0015562">
    <property type="term" value="F:efflux transmembrane transporter activity"/>
    <property type="evidence" value="ECO:0007669"/>
    <property type="project" value="InterPro"/>
</dbReference>
<protein>
    <submittedName>
        <fullName evidence="3">RND efflux system, outer membrane lipoprotein, NodT family</fullName>
    </submittedName>
</protein>
<reference evidence="3 4" key="2">
    <citation type="journal article" date="2010" name="Stand. Genomic Sci.">
        <title>Complete genome sequence of Sulfurospirillum deleyianum type strain (5175).</title>
        <authorList>
            <person name="Sikorski J."/>
            <person name="Lapidus A."/>
            <person name="Copeland A."/>
            <person name="Glavina Del Rio T."/>
            <person name="Nolan M."/>
            <person name="Lucas S."/>
            <person name="Chen F."/>
            <person name="Tice H."/>
            <person name="Cheng J.F."/>
            <person name="Saunders E."/>
            <person name="Bruce D."/>
            <person name="Goodwin L."/>
            <person name="Pitluck S."/>
            <person name="Ovchinnikova G."/>
            <person name="Pati A."/>
            <person name="Ivanova N."/>
            <person name="Mavromatis K."/>
            <person name="Chen A."/>
            <person name="Palaniappan K."/>
            <person name="Chain P."/>
            <person name="Land M."/>
            <person name="Hauser L."/>
            <person name="Chang Y.J."/>
            <person name="Jeffries C.D."/>
            <person name="Brettin T."/>
            <person name="Detter J.C."/>
            <person name="Han C."/>
            <person name="Rohde M."/>
            <person name="Lang E."/>
            <person name="Spring S."/>
            <person name="Goker M."/>
            <person name="Bristow J."/>
            <person name="Eisen J.A."/>
            <person name="Markowitz V."/>
            <person name="Hugenholtz P."/>
            <person name="Kyrpides N.C."/>
            <person name="Klenk H.P."/>
        </authorList>
    </citation>
    <scope>NUCLEOTIDE SEQUENCE [LARGE SCALE GENOMIC DNA]</scope>
    <source>
        <strain evidence="4">ATCC 51133 / DSM 6946 / 5175</strain>
    </source>
</reference>
<gene>
    <name evidence="3" type="ordered locus">Sdel_1164</name>
</gene>
<dbReference type="InterPro" id="IPR003423">
    <property type="entry name" value="OMP_efflux"/>
</dbReference>
<keyword evidence="2 3" id="KW-0449">Lipoprotein</keyword>